<organism evidence="18 19">
    <name type="scientific">Sulfitobacter delicatus</name>
    <dbReference type="NCBI Taxonomy" id="218672"/>
    <lineage>
        <taxon>Bacteria</taxon>
        <taxon>Pseudomonadati</taxon>
        <taxon>Pseudomonadota</taxon>
        <taxon>Alphaproteobacteria</taxon>
        <taxon>Rhodobacterales</taxon>
        <taxon>Roseobacteraceae</taxon>
        <taxon>Sulfitobacter</taxon>
    </lineage>
</organism>
<dbReference type="GO" id="GO:0004673">
    <property type="term" value="F:protein histidine kinase activity"/>
    <property type="evidence" value="ECO:0007669"/>
    <property type="project" value="UniProtKB-EC"/>
</dbReference>
<dbReference type="Gene3D" id="3.30.565.10">
    <property type="entry name" value="Histidine kinase-like ATPase, C-terminal domain"/>
    <property type="match status" value="1"/>
</dbReference>
<evidence type="ECO:0000313" key="18">
    <source>
        <dbReference type="EMBL" id="SDG80203.1"/>
    </source>
</evidence>
<keyword evidence="10" id="KW-0547">Nucleotide-binding</keyword>
<dbReference type="PANTHER" id="PTHR41523">
    <property type="entry name" value="TWO-COMPONENT SYSTEM SENSOR PROTEIN"/>
    <property type="match status" value="1"/>
</dbReference>
<dbReference type="InterPro" id="IPR011102">
    <property type="entry name" value="Sig_transdc_His_kinase_HWE"/>
</dbReference>
<evidence type="ECO:0000259" key="17">
    <source>
        <dbReference type="PROSITE" id="PS50113"/>
    </source>
</evidence>
<keyword evidence="9" id="KW-0677">Repeat</keyword>
<evidence type="ECO:0000256" key="7">
    <source>
        <dbReference type="ARBA" id="ARBA00022643"/>
    </source>
</evidence>
<evidence type="ECO:0000256" key="6">
    <source>
        <dbReference type="ARBA" id="ARBA00022630"/>
    </source>
</evidence>
<dbReference type="InterPro" id="IPR000700">
    <property type="entry name" value="PAS-assoc_C"/>
</dbReference>
<keyword evidence="13" id="KW-0157">Chromophore</keyword>
<feature type="domain" description="PAC" evidence="17">
    <location>
        <begin position="80"/>
        <end position="132"/>
    </location>
</feature>
<dbReference type="EMBL" id="FNBP01000012">
    <property type="protein sequence ID" value="SDG80203.1"/>
    <property type="molecule type" value="Genomic_DNA"/>
</dbReference>
<dbReference type="EC" id="2.7.13.3" evidence="2"/>
<gene>
    <name evidence="18" type="ORF">SAMN04489759_11226</name>
</gene>
<dbReference type="CDD" id="cd00130">
    <property type="entry name" value="PAS"/>
    <property type="match status" value="1"/>
</dbReference>
<dbReference type="InterPro" id="IPR000014">
    <property type="entry name" value="PAS"/>
</dbReference>
<keyword evidence="14" id="KW-0843">Virulence</keyword>
<evidence type="ECO:0000256" key="4">
    <source>
        <dbReference type="ARBA" id="ARBA00022553"/>
    </source>
</evidence>
<dbReference type="SMART" id="SM00086">
    <property type="entry name" value="PAC"/>
    <property type="match status" value="1"/>
</dbReference>
<keyword evidence="4" id="KW-0597">Phosphoprotein</keyword>
<dbReference type="AlphaFoldDB" id="A0A1G7X7U7"/>
<dbReference type="Pfam" id="PF00989">
    <property type="entry name" value="PAS"/>
    <property type="match status" value="1"/>
</dbReference>
<protein>
    <recommendedName>
        <fullName evidence="2">histidine kinase</fullName>
        <ecNumber evidence="2">2.7.13.3</ecNumber>
    </recommendedName>
</protein>
<evidence type="ECO:0000256" key="8">
    <source>
        <dbReference type="ARBA" id="ARBA00022679"/>
    </source>
</evidence>
<dbReference type="GO" id="GO:0006355">
    <property type="term" value="P:regulation of DNA-templated transcription"/>
    <property type="evidence" value="ECO:0007669"/>
    <property type="project" value="InterPro"/>
</dbReference>
<dbReference type="GO" id="GO:0005524">
    <property type="term" value="F:ATP binding"/>
    <property type="evidence" value="ECO:0007669"/>
    <property type="project" value="UniProtKB-KW"/>
</dbReference>
<evidence type="ECO:0000313" key="19">
    <source>
        <dbReference type="Proteomes" id="UP000199399"/>
    </source>
</evidence>
<evidence type="ECO:0000256" key="14">
    <source>
        <dbReference type="ARBA" id="ARBA00023026"/>
    </source>
</evidence>
<evidence type="ECO:0000259" key="16">
    <source>
        <dbReference type="PROSITE" id="PS50112"/>
    </source>
</evidence>
<dbReference type="OrthoDB" id="9816309at2"/>
<sequence>MDSTASLNEYMAAIIESSDDAIITKNLDGVIRTWNRGAERLFGYSAEEATGQPILILIPDDRLHEEQDIIARLRRGERIQHFETVRKRKDGTLVPISLTISPVRNGGGEVIGASKIARDITQQIEATERQKLLLAEMRHRVGNCFAVAGSLISVTARQVDTSKELARVMRDRLMALSSAHRLAVADPTGKTAPPTSLEKLLHSIVTPFAGERTVDYDIEKICIVPEALTSLALILYELCTNAAKYGAFAQSDGSLALRAYRDGDRLLIKWNESCHIDPEAMNKEGFGTRMCQDVARSSLGGSITRKFKATGLCAKIDLEMRRLESTE</sequence>
<dbReference type="PANTHER" id="PTHR41523:SF8">
    <property type="entry name" value="ETHYLENE RESPONSE SENSOR PROTEIN"/>
    <property type="match status" value="1"/>
</dbReference>
<dbReference type="SMART" id="SM00911">
    <property type="entry name" value="HWE_HK"/>
    <property type="match status" value="1"/>
</dbReference>
<name>A0A1G7X7U7_9RHOB</name>
<evidence type="ECO:0000256" key="9">
    <source>
        <dbReference type="ARBA" id="ARBA00022737"/>
    </source>
</evidence>
<dbReference type="InterPro" id="IPR013767">
    <property type="entry name" value="PAS_fold"/>
</dbReference>
<comment type="catalytic activity">
    <reaction evidence="1">
        <text>ATP + protein L-histidine = ADP + protein N-phospho-L-histidine.</text>
        <dbReference type="EC" id="2.7.13.3"/>
    </reaction>
</comment>
<proteinExistence type="predicted"/>
<evidence type="ECO:0000256" key="2">
    <source>
        <dbReference type="ARBA" id="ARBA00012438"/>
    </source>
</evidence>
<dbReference type="SUPFAM" id="SSF55874">
    <property type="entry name" value="ATPase domain of HSP90 chaperone/DNA topoisomerase II/histidine kinase"/>
    <property type="match status" value="1"/>
</dbReference>
<evidence type="ECO:0000256" key="15">
    <source>
        <dbReference type="ARBA" id="ARBA00023170"/>
    </source>
</evidence>
<dbReference type="GO" id="GO:0009881">
    <property type="term" value="F:photoreceptor activity"/>
    <property type="evidence" value="ECO:0007669"/>
    <property type="project" value="UniProtKB-KW"/>
</dbReference>
<dbReference type="SUPFAM" id="SSF55785">
    <property type="entry name" value="PYP-like sensor domain (PAS domain)"/>
    <property type="match status" value="1"/>
</dbReference>
<evidence type="ECO:0000256" key="10">
    <source>
        <dbReference type="ARBA" id="ARBA00022741"/>
    </source>
</evidence>
<keyword evidence="8" id="KW-0808">Transferase</keyword>
<evidence type="ECO:0000256" key="13">
    <source>
        <dbReference type="ARBA" id="ARBA00022991"/>
    </source>
</evidence>
<dbReference type="InterPro" id="IPR035965">
    <property type="entry name" value="PAS-like_dom_sf"/>
</dbReference>
<dbReference type="Proteomes" id="UP000199399">
    <property type="component" value="Unassembled WGS sequence"/>
</dbReference>
<dbReference type="Pfam" id="PF07536">
    <property type="entry name" value="HWE_HK"/>
    <property type="match status" value="1"/>
</dbReference>
<keyword evidence="6" id="KW-0285">Flavoprotein</keyword>
<dbReference type="PROSITE" id="PS50112">
    <property type="entry name" value="PAS"/>
    <property type="match status" value="1"/>
</dbReference>
<keyword evidence="15" id="KW-0675">Receptor</keyword>
<keyword evidence="19" id="KW-1185">Reference proteome</keyword>
<keyword evidence="5" id="KW-0716">Sensory transduction</keyword>
<keyword evidence="7" id="KW-0288">FMN</keyword>
<dbReference type="InterPro" id="IPR001610">
    <property type="entry name" value="PAC"/>
</dbReference>
<dbReference type="SMART" id="SM00091">
    <property type="entry name" value="PAS"/>
    <property type="match status" value="1"/>
</dbReference>
<dbReference type="NCBIfam" id="TIGR00229">
    <property type="entry name" value="sensory_box"/>
    <property type="match status" value="1"/>
</dbReference>
<keyword evidence="12" id="KW-0067">ATP-binding</keyword>
<dbReference type="Gene3D" id="3.30.450.20">
    <property type="entry name" value="PAS domain"/>
    <property type="match status" value="1"/>
</dbReference>
<evidence type="ECO:0000256" key="5">
    <source>
        <dbReference type="ARBA" id="ARBA00022606"/>
    </source>
</evidence>
<evidence type="ECO:0000256" key="3">
    <source>
        <dbReference type="ARBA" id="ARBA00022543"/>
    </source>
</evidence>
<feature type="domain" description="PAS" evidence="16">
    <location>
        <begin position="7"/>
        <end position="76"/>
    </location>
</feature>
<evidence type="ECO:0000256" key="11">
    <source>
        <dbReference type="ARBA" id="ARBA00022777"/>
    </source>
</evidence>
<evidence type="ECO:0000256" key="12">
    <source>
        <dbReference type="ARBA" id="ARBA00022840"/>
    </source>
</evidence>
<keyword evidence="3" id="KW-0600">Photoreceptor protein</keyword>
<dbReference type="RefSeq" id="WP_093743797.1">
    <property type="nucleotide sequence ID" value="NZ_FNBP01000012.1"/>
</dbReference>
<accession>A0A1G7X7U7</accession>
<keyword evidence="11" id="KW-0418">Kinase</keyword>
<dbReference type="InterPro" id="IPR036890">
    <property type="entry name" value="HATPase_C_sf"/>
</dbReference>
<reference evidence="19" key="1">
    <citation type="submission" date="2016-10" db="EMBL/GenBank/DDBJ databases">
        <authorList>
            <person name="Varghese N."/>
            <person name="Submissions S."/>
        </authorList>
    </citation>
    <scope>NUCLEOTIDE SEQUENCE [LARGE SCALE GENOMIC DNA]</scope>
    <source>
        <strain evidence="19">DSM 16477</strain>
    </source>
</reference>
<dbReference type="PROSITE" id="PS50113">
    <property type="entry name" value="PAC"/>
    <property type="match status" value="1"/>
</dbReference>
<evidence type="ECO:0000256" key="1">
    <source>
        <dbReference type="ARBA" id="ARBA00000085"/>
    </source>
</evidence>
<dbReference type="STRING" id="218672.SAMN04489759_11226"/>